<accession>A0A6I6GYD0</accession>
<keyword evidence="1" id="KW-0732">Signal</keyword>
<dbReference type="RefSeq" id="WP_157477367.1">
    <property type="nucleotide sequence ID" value="NZ_CP046566.1"/>
</dbReference>
<evidence type="ECO:0008006" key="4">
    <source>
        <dbReference type="Google" id="ProtNLM"/>
    </source>
</evidence>
<proteinExistence type="predicted"/>
<reference evidence="2 3" key="1">
    <citation type="submission" date="2019-11" db="EMBL/GenBank/DDBJ databases">
        <authorList>
            <person name="Im W.T."/>
        </authorList>
    </citation>
    <scope>NUCLEOTIDE SEQUENCE [LARGE SCALE GENOMIC DNA]</scope>
    <source>
        <strain evidence="2 3">SB-02</strain>
    </source>
</reference>
<organism evidence="2 3">
    <name type="scientific">Phnomibacter ginsenosidimutans</name>
    <dbReference type="NCBI Taxonomy" id="2676868"/>
    <lineage>
        <taxon>Bacteria</taxon>
        <taxon>Pseudomonadati</taxon>
        <taxon>Bacteroidota</taxon>
        <taxon>Chitinophagia</taxon>
        <taxon>Chitinophagales</taxon>
        <taxon>Chitinophagaceae</taxon>
        <taxon>Phnomibacter</taxon>
    </lineage>
</organism>
<dbReference type="EMBL" id="CP046566">
    <property type="protein sequence ID" value="QGW27521.1"/>
    <property type="molecule type" value="Genomic_DNA"/>
</dbReference>
<name>A0A6I6GYD0_9BACT</name>
<feature type="signal peptide" evidence="1">
    <location>
        <begin position="1"/>
        <end position="20"/>
    </location>
</feature>
<feature type="chain" id="PRO_5026111619" description="Lipoprotein" evidence="1">
    <location>
        <begin position="21"/>
        <end position="198"/>
    </location>
</feature>
<dbReference type="PROSITE" id="PS51257">
    <property type="entry name" value="PROKAR_LIPOPROTEIN"/>
    <property type="match status" value="1"/>
</dbReference>
<evidence type="ECO:0000313" key="2">
    <source>
        <dbReference type="EMBL" id="QGW27521.1"/>
    </source>
</evidence>
<dbReference type="Proteomes" id="UP000426027">
    <property type="component" value="Chromosome"/>
</dbReference>
<sequence length="198" mass="22353">MMRISIYTLAVSALLSSCWSGETSSFAMVKNNDELKAMVVKDQAMRSSAKDVDLEATDKVHRDRVFELLAAGRIQTNEDKLNAALILQHMALIYCNDKLKSVSPENYLLAYQLSKSAFEAGDERAAYFVATTYDRYLLYTQGYQKYGTQRIFDEQTGAEMLAPIDSGTTDAERRMYSVPAFDSLLRQYTMQPFKPQGS</sequence>
<evidence type="ECO:0000313" key="3">
    <source>
        <dbReference type="Proteomes" id="UP000426027"/>
    </source>
</evidence>
<dbReference type="AlphaFoldDB" id="A0A6I6GYD0"/>
<gene>
    <name evidence="2" type="ORF">GLV81_04880</name>
</gene>
<evidence type="ECO:0000256" key="1">
    <source>
        <dbReference type="SAM" id="SignalP"/>
    </source>
</evidence>
<keyword evidence="3" id="KW-1185">Reference proteome</keyword>
<dbReference type="KEGG" id="fls:GLV81_04880"/>
<protein>
    <recommendedName>
        <fullName evidence="4">Lipoprotein</fullName>
    </recommendedName>
</protein>